<organism evidence="1">
    <name type="scientific">Cacopsylla melanoneura</name>
    <dbReference type="NCBI Taxonomy" id="428564"/>
    <lineage>
        <taxon>Eukaryota</taxon>
        <taxon>Metazoa</taxon>
        <taxon>Ecdysozoa</taxon>
        <taxon>Arthropoda</taxon>
        <taxon>Hexapoda</taxon>
        <taxon>Insecta</taxon>
        <taxon>Pterygota</taxon>
        <taxon>Neoptera</taxon>
        <taxon>Paraneoptera</taxon>
        <taxon>Hemiptera</taxon>
        <taxon>Sternorrhyncha</taxon>
        <taxon>Psylloidea</taxon>
        <taxon>Psyllidae</taxon>
        <taxon>Psyllinae</taxon>
        <taxon>Cacopsylla</taxon>
    </lineage>
</organism>
<proteinExistence type="predicted"/>
<protein>
    <submittedName>
        <fullName evidence="1">Uncharacterized protein</fullName>
    </submittedName>
</protein>
<sequence>MPLFLGLTPGSTGVRPSTAVAGERTGRTTAGDWTGRVVSSGVDRVSQSSGVNRACQSSGGGRVLCGPLLCHHKQSCERETYFFITSSYRGVVTQSTCWGTSTLWVSFLTFVPS</sequence>
<name>A0A8D9BS96_9HEMI</name>
<accession>A0A8D9BS96</accession>
<dbReference type="AlphaFoldDB" id="A0A8D9BS96"/>
<reference evidence="1" key="1">
    <citation type="submission" date="2021-05" db="EMBL/GenBank/DDBJ databases">
        <authorList>
            <person name="Alioto T."/>
            <person name="Alioto T."/>
            <person name="Gomez Garrido J."/>
        </authorList>
    </citation>
    <scope>NUCLEOTIDE SEQUENCE</scope>
</reference>
<evidence type="ECO:0000313" key="1">
    <source>
        <dbReference type="EMBL" id="CAG6787900.1"/>
    </source>
</evidence>
<dbReference type="EMBL" id="HBUF01656616">
    <property type="protein sequence ID" value="CAG6787900.1"/>
    <property type="molecule type" value="Transcribed_RNA"/>
</dbReference>